<evidence type="ECO:0000256" key="3">
    <source>
        <dbReference type="ARBA" id="ARBA00022692"/>
    </source>
</evidence>
<dbReference type="PANTHER" id="PTHR32322:SF9">
    <property type="entry name" value="AMINO-ACID METABOLITE EFFLUX PUMP-RELATED"/>
    <property type="match status" value="1"/>
</dbReference>
<dbReference type="RefSeq" id="WP_134128409.1">
    <property type="nucleotide sequence ID" value="NZ_SODU01000001.1"/>
</dbReference>
<comment type="subcellular location">
    <subcellularLocation>
        <location evidence="1">Membrane</location>
        <topology evidence="1">Multi-pass membrane protein</topology>
    </subcellularLocation>
</comment>
<dbReference type="Proteomes" id="UP000295060">
    <property type="component" value="Unassembled WGS sequence"/>
</dbReference>
<keyword evidence="5 6" id="KW-0472">Membrane</keyword>
<dbReference type="PANTHER" id="PTHR32322">
    <property type="entry name" value="INNER MEMBRANE TRANSPORTER"/>
    <property type="match status" value="1"/>
</dbReference>
<evidence type="ECO:0000256" key="4">
    <source>
        <dbReference type="ARBA" id="ARBA00022989"/>
    </source>
</evidence>
<feature type="transmembrane region" description="Helical" evidence="6">
    <location>
        <begin position="95"/>
        <end position="115"/>
    </location>
</feature>
<comment type="caution">
    <text evidence="8">The sequence shown here is derived from an EMBL/GenBank/DDBJ whole genome shotgun (WGS) entry which is preliminary data.</text>
</comment>
<gene>
    <name evidence="8" type="ORF">EV137_2338</name>
</gene>
<feature type="domain" description="EamA" evidence="7">
    <location>
        <begin position="159"/>
        <end position="289"/>
    </location>
</feature>
<accession>A0ABY2FQ57</accession>
<evidence type="ECO:0000256" key="5">
    <source>
        <dbReference type="ARBA" id="ARBA00023136"/>
    </source>
</evidence>
<feature type="transmembrane region" description="Helical" evidence="6">
    <location>
        <begin position="187"/>
        <end position="206"/>
    </location>
</feature>
<evidence type="ECO:0000313" key="9">
    <source>
        <dbReference type="Proteomes" id="UP000295060"/>
    </source>
</evidence>
<dbReference type="InterPro" id="IPR037185">
    <property type="entry name" value="EmrE-like"/>
</dbReference>
<dbReference type="EMBL" id="SODU01000001">
    <property type="protein sequence ID" value="TDW95006.1"/>
    <property type="molecule type" value="Genomic_DNA"/>
</dbReference>
<feature type="transmembrane region" description="Helical" evidence="6">
    <location>
        <begin position="70"/>
        <end position="89"/>
    </location>
</feature>
<feature type="transmembrane region" description="Helical" evidence="6">
    <location>
        <begin position="127"/>
        <end position="149"/>
    </location>
</feature>
<feature type="transmembrane region" description="Helical" evidence="6">
    <location>
        <begin position="218"/>
        <end position="236"/>
    </location>
</feature>
<dbReference type="InterPro" id="IPR050638">
    <property type="entry name" value="AA-Vitamin_Transporters"/>
</dbReference>
<feature type="transmembrane region" description="Helical" evidence="6">
    <location>
        <begin position="12"/>
        <end position="35"/>
    </location>
</feature>
<feature type="transmembrane region" description="Helical" evidence="6">
    <location>
        <begin position="155"/>
        <end position="175"/>
    </location>
</feature>
<feature type="transmembrane region" description="Helical" evidence="6">
    <location>
        <begin position="273"/>
        <end position="290"/>
    </location>
</feature>
<evidence type="ECO:0000313" key="8">
    <source>
        <dbReference type="EMBL" id="TDW95006.1"/>
    </source>
</evidence>
<feature type="transmembrane region" description="Helical" evidence="6">
    <location>
        <begin position="248"/>
        <end position="267"/>
    </location>
</feature>
<protein>
    <submittedName>
        <fullName evidence="8">Threonine/homoserine efflux transporter RhtA</fullName>
    </submittedName>
</protein>
<sequence length="297" mass="30672">MSGRRFVSDRQAQLTLAVGALLVSVSSVLIDLAGATPGTASVYRCLLALPPLIVLAWFERRRGGPLRGRDVSFAALAGAFFAGDMLLWTQAIFEVGAGLSTVLVNVQVVLVPLLAWVADREGVTARYLAWVPVLLAGVVLTSGVAGGGASGTEPLAGTVHATLAAVCYSVFLFLLRRGGRQGSPIQNYSVVIAAACVVALAAGSLWHGVDLAPGWKVIGWLTGVALAGTVLGWLLVATASPHLPSHVGAVLLMLTPVGALALGALILGERPTPLQLLGCVLILAGSYFATQRVRLRS</sequence>
<keyword evidence="9" id="KW-1185">Reference proteome</keyword>
<organism evidence="8 9">
    <name type="scientific">Kribbella pratensis</name>
    <dbReference type="NCBI Taxonomy" id="2512112"/>
    <lineage>
        <taxon>Bacteria</taxon>
        <taxon>Bacillati</taxon>
        <taxon>Actinomycetota</taxon>
        <taxon>Actinomycetes</taxon>
        <taxon>Propionibacteriales</taxon>
        <taxon>Kribbellaceae</taxon>
        <taxon>Kribbella</taxon>
    </lineage>
</organism>
<evidence type="ECO:0000256" key="2">
    <source>
        <dbReference type="ARBA" id="ARBA00007362"/>
    </source>
</evidence>
<dbReference type="InterPro" id="IPR000620">
    <property type="entry name" value="EamA_dom"/>
</dbReference>
<name>A0ABY2FQ57_9ACTN</name>
<evidence type="ECO:0000256" key="1">
    <source>
        <dbReference type="ARBA" id="ARBA00004141"/>
    </source>
</evidence>
<keyword evidence="4 6" id="KW-1133">Transmembrane helix</keyword>
<evidence type="ECO:0000259" key="7">
    <source>
        <dbReference type="Pfam" id="PF00892"/>
    </source>
</evidence>
<feature type="domain" description="EamA" evidence="7">
    <location>
        <begin position="14"/>
        <end position="142"/>
    </location>
</feature>
<feature type="transmembrane region" description="Helical" evidence="6">
    <location>
        <begin position="41"/>
        <end position="58"/>
    </location>
</feature>
<comment type="similarity">
    <text evidence="2">Belongs to the EamA transporter family.</text>
</comment>
<dbReference type="SUPFAM" id="SSF103481">
    <property type="entry name" value="Multidrug resistance efflux transporter EmrE"/>
    <property type="match status" value="2"/>
</dbReference>
<reference evidence="8 9" key="1">
    <citation type="submission" date="2019-03" db="EMBL/GenBank/DDBJ databases">
        <title>Genomic Encyclopedia of Type Strains, Phase III (KMG-III): the genomes of soil and plant-associated and newly described type strains.</title>
        <authorList>
            <person name="Whitman W."/>
        </authorList>
    </citation>
    <scope>NUCLEOTIDE SEQUENCE [LARGE SCALE GENOMIC DNA]</scope>
    <source>
        <strain evidence="8 9">VKMAc-2574</strain>
    </source>
</reference>
<keyword evidence="3 6" id="KW-0812">Transmembrane</keyword>
<dbReference type="Pfam" id="PF00892">
    <property type="entry name" value="EamA"/>
    <property type="match status" value="2"/>
</dbReference>
<dbReference type="Gene3D" id="1.10.3730.20">
    <property type="match status" value="1"/>
</dbReference>
<proteinExistence type="inferred from homology"/>
<evidence type="ECO:0000256" key="6">
    <source>
        <dbReference type="SAM" id="Phobius"/>
    </source>
</evidence>